<reference evidence="2 3" key="1">
    <citation type="submission" date="2018-06" db="EMBL/GenBank/DDBJ databases">
        <title>WGS assembly of Brassica rapa FPsc.</title>
        <authorList>
            <person name="Bowman J."/>
            <person name="Kohchi T."/>
            <person name="Yamato K."/>
            <person name="Jenkins J."/>
            <person name="Shu S."/>
            <person name="Ishizaki K."/>
            <person name="Yamaoka S."/>
            <person name="Nishihama R."/>
            <person name="Nakamura Y."/>
            <person name="Berger F."/>
            <person name="Adam C."/>
            <person name="Aki S."/>
            <person name="Althoff F."/>
            <person name="Araki T."/>
            <person name="Arteaga-Vazquez M."/>
            <person name="Balasubrmanian S."/>
            <person name="Bauer D."/>
            <person name="Boehm C."/>
            <person name="Briginshaw L."/>
            <person name="Caballero-Perez J."/>
            <person name="Catarino B."/>
            <person name="Chen F."/>
            <person name="Chiyoda S."/>
            <person name="Chovatia M."/>
            <person name="Davies K."/>
            <person name="Delmans M."/>
            <person name="Demura T."/>
            <person name="Dierschke T."/>
            <person name="Dolan L."/>
            <person name="Dorantes-Acosta A."/>
            <person name="Eklund D."/>
            <person name="Florent S."/>
            <person name="Flores-Sandoval E."/>
            <person name="Fujiyama A."/>
            <person name="Fukuzawa H."/>
            <person name="Galik B."/>
            <person name="Grimanelli D."/>
            <person name="Grimwood J."/>
            <person name="Grossniklaus U."/>
            <person name="Hamada T."/>
            <person name="Haseloff J."/>
            <person name="Hetherington A."/>
            <person name="Higo A."/>
            <person name="Hirakawa Y."/>
            <person name="Hundley H."/>
            <person name="Ikeda Y."/>
            <person name="Inoue K."/>
            <person name="Inoue S."/>
            <person name="Ishida S."/>
            <person name="Jia Q."/>
            <person name="Kakita M."/>
            <person name="Kanazawa T."/>
            <person name="Kawai Y."/>
            <person name="Kawashima T."/>
            <person name="Kennedy M."/>
            <person name="Kinose K."/>
            <person name="Kinoshita T."/>
            <person name="Kohara Y."/>
            <person name="Koide E."/>
            <person name="Komatsu K."/>
            <person name="Kopischke S."/>
            <person name="Kubo M."/>
            <person name="Kyozuka J."/>
            <person name="Lagercrantz U."/>
            <person name="Lin S."/>
            <person name="Lindquist E."/>
            <person name="Lipzen A."/>
            <person name="Lu C."/>
            <person name="Luna E."/>
            <person name="Martienssen R."/>
            <person name="Minamino N."/>
            <person name="Mizutani M."/>
            <person name="Mizutani M."/>
            <person name="Mochizuki N."/>
            <person name="Monte I."/>
            <person name="Mosher R."/>
            <person name="Nagasaki H."/>
            <person name="Nakagami H."/>
            <person name="Naramoto S."/>
            <person name="Nishitani K."/>
            <person name="Ohtani M."/>
            <person name="Okamoto T."/>
            <person name="Okumura M."/>
            <person name="Phillips J."/>
            <person name="Pollak B."/>
            <person name="Reinders A."/>
            <person name="Roevekamp M."/>
            <person name="Sano R."/>
            <person name="Sawa S."/>
            <person name="Schmid M."/>
            <person name="Shirakawa M."/>
            <person name="Solano R."/>
            <person name="Spunde A."/>
            <person name="Suetsugu N."/>
            <person name="Sugano S."/>
            <person name="Sugiyama A."/>
            <person name="Sun R."/>
            <person name="Suzuki Y."/>
            <person name="Takenaka M."/>
            <person name="Takezawa D."/>
            <person name="Tomogane H."/>
            <person name="Tsuzuki M."/>
            <person name="Ueda T."/>
            <person name="Umeda M."/>
            <person name="Ward J."/>
            <person name="Watanabe Y."/>
            <person name="Yazaki K."/>
            <person name="Yokoyama R."/>
            <person name="Yoshitake Y."/>
            <person name="Yotsui I."/>
            <person name="Zachgo S."/>
            <person name="Schmutz J."/>
        </authorList>
    </citation>
    <scope>NUCLEOTIDE SEQUENCE [LARGE SCALE GENOMIC DNA]</scope>
    <source>
        <strain evidence="3">cv. B-3</strain>
    </source>
</reference>
<feature type="region of interest" description="Disordered" evidence="1">
    <location>
        <begin position="116"/>
        <end position="135"/>
    </location>
</feature>
<organism evidence="2 3">
    <name type="scientific">Brassica campestris</name>
    <name type="common">Field mustard</name>
    <dbReference type="NCBI Taxonomy" id="3711"/>
    <lineage>
        <taxon>Eukaryota</taxon>
        <taxon>Viridiplantae</taxon>
        <taxon>Streptophyta</taxon>
        <taxon>Embryophyta</taxon>
        <taxon>Tracheophyta</taxon>
        <taxon>Spermatophyta</taxon>
        <taxon>Magnoliopsida</taxon>
        <taxon>eudicotyledons</taxon>
        <taxon>Gunneridae</taxon>
        <taxon>Pentapetalae</taxon>
        <taxon>rosids</taxon>
        <taxon>malvids</taxon>
        <taxon>Brassicales</taxon>
        <taxon>Brassicaceae</taxon>
        <taxon>Brassiceae</taxon>
        <taxon>Brassica</taxon>
    </lineage>
</organism>
<accession>A0A398A7B6</accession>
<evidence type="ECO:0000313" key="2">
    <source>
        <dbReference type="EMBL" id="RID73681.1"/>
    </source>
</evidence>
<protein>
    <submittedName>
        <fullName evidence="2">Uncharacterized protein</fullName>
    </submittedName>
</protein>
<proteinExistence type="predicted"/>
<sequence length="357" mass="39095">MASCCSTRKTFAKTAFLVLTSFKTPSLASLSFLLCFARSKFRMCVAAQRIVGSFNIYYNMQTKYGRSPIRTTCTFSNHLMPHLGVDLDRLILARCSPMKLLNTRRITNNIPSALVRRGGARSRHRPPRTSQRELPLPRLLKRNIRDRAARGDYAPRGDEISHDEEQVLRRPRRFELPADPAHGAVEDEPVPHASLTERDKTGEIRRLLTATEVVEEGDAVVDDGVDVGDVSDEAVGESVPLVVDGAGDEAGFSEEDGRELEEPAGFAGEAVDDGDDADGGSWREWGPPLGEELEAARVGDEGGGVRDGMLRVEFVGGEGAERVALVGVSDWMETHLVVVVFERSVVVLCGVGFGLYR</sequence>
<evidence type="ECO:0000256" key="1">
    <source>
        <dbReference type="SAM" id="MobiDB-lite"/>
    </source>
</evidence>
<feature type="region of interest" description="Disordered" evidence="1">
    <location>
        <begin position="244"/>
        <end position="288"/>
    </location>
</feature>
<gene>
    <name evidence="2" type="ORF">BRARA_B00815</name>
</gene>
<dbReference type="Proteomes" id="UP000264353">
    <property type="component" value="Chromosome A2"/>
</dbReference>
<name>A0A398A7B6_BRACM</name>
<dbReference type="AlphaFoldDB" id="A0A398A7B6"/>
<feature type="compositionally biased region" description="Basic residues" evidence="1">
    <location>
        <begin position="118"/>
        <end position="127"/>
    </location>
</feature>
<evidence type="ECO:0000313" key="3">
    <source>
        <dbReference type="Proteomes" id="UP000264353"/>
    </source>
</evidence>
<dbReference type="EMBL" id="CM010629">
    <property type="protein sequence ID" value="RID73681.1"/>
    <property type="molecule type" value="Genomic_DNA"/>
</dbReference>